<accession>A0A3Q0IW57</accession>
<dbReference type="RefSeq" id="XP_026678610.1">
    <property type="nucleotide sequence ID" value="XM_026822809.1"/>
</dbReference>
<evidence type="ECO:0000313" key="2">
    <source>
        <dbReference type="RefSeq" id="XP_026678610.1"/>
    </source>
</evidence>
<sequence>MPIHEDYYTEATLVPSRKYRGRHSNEKMLDDMKNKKLFQKVEEDPNLLRMLDGLSYDEDEDEVTMYHVLFSHETSTTPKPVGRSQNLIKGRRDQSTSVAPNAEIVQTIPESQHGYEDITKSLESSESEPKQITSQEPLYEYYMDVIKGNQTVLRRKITTIPMNTVGMDKDHIAPLKINGTFNNTLAPIRRNRTRKRRIQTTTEYKILRTEKSNKYHKLEKKYAHLVIGKLPNTTKEKETDCLEKEILHIFTVENMKSYVSELVHYYKHYRSHFNDVVNLVSNISIFSIETDSSEYYKHKKLNNSKITLKHGQFETTHGNEPCKQPIPYVPTTVKTHLNAEQEGLRKLNEKFDLTALDNLFKEEKIVRTGEDKLKCEKIHYNLIKILHCLKLNLNLEKYNYINETNIDELMHIIWKNRIKYDDSDYESEYEDVYYMAKTMDYYEVSEQYKQHYEYYLNKDSGIEDEGTIERNPETQNVIKEALRNITRLRKERHEFDRGILEGQVKNRCHYCGKNYSESKEYRYMKHVHNHIVEELEGPNFQDGANVQENECWVKAFSYMTKATKPTLPTVDIFPYYENLMAFNENQNFGNPNMSTRGLEELAALKRREDAKKRRLQKNIDAKAKREERERDFRDMKNYLNKNEFVTFSDESLPAVMKRFIRNYANDSQFNMDDLDKILKDRDTLYTTLEPFTIPELKTDKGPEENILGKFKEHKEKQDEYRIRELKKAAKELLKHKDWRTRLNVREPEVDVKEREAHIQAMRKIHRKRYQQKLLREKKQREMQQLWHEDNLNADKWVFKTNVWTTLASK</sequence>
<reference evidence="2" key="1">
    <citation type="submission" date="2025-08" db="UniProtKB">
        <authorList>
            <consortium name="RefSeq"/>
        </authorList>
    </citation>
    <scope>IDENTIFICATION</scope>
</reference>
<keyword evidence="1" id="KW-1185">Reference proteome</keyword>
<evidence type="ECO:0000313" key="1">
    <source>
        <dbReference type="Proteomes" id="UP000079169"/>
    </source>
</evidence>
<proteinExistence type="predicted"/>
<name>A0A3Q0IW57_DIACI</name>
<dbReference type="GeneID" id="103508104"/>
<organism evidence="1 2">
    <name type="scientific">Diaphorina citri</name>
    <name type="common">Asian citrus psyllid</name>
    <dbReference type="NCBI Taxonomy" id="121845"/>
    <lineage>
        <taxon>Eukaryota</taxon>
        <taxon>Metazoa</taxon>
        <taxon>Ecdysozoa</taxon>
        <taxon>Arthropoda</taxon>
        <taxon>Hexapoda</taxon>
        <taxon>Insecta</taxon>
        <taxon>Pterygota</taxon>
        <taxon>Neoptera</taxon>
        <taxon>Paraneoptera</taxon>
        <taxon>Hemiptera</taxon>
        <taxon>Sternorrhyncha</taxon>
        <taxon>Psylloidea</taxon>
        <taxon>Psyllidae</taxon>
        <taxon>Diaphorininae</taxon>
        <taxon>Diaphorina</taxon>
    </lineage>
</organism>
<gene>
    <name evidence="2" type="primary">LOC103508104</name>
</gene>
<dbReference type="Proteomes" id="UP000079169">
    <property type="component" value="Unplaced"/>
</dbReference>
<protein>
    <submittedName>
        <fullName evidence="2">Uncharacterized protein LOC103508104 isoform X2</fullName>
    </submittedName>
</protein>
<dbReference type="AlphaFoldDB" id="A0A3Q0IW57"/>